<evidence type="ECO:0000313" key="2">
    <source>
        <dbReference type="Proteomes" id="UP000233440"/>
    </source>
</evidence>
<organism evidence="1 2">
    <name type="scientific">Heyndrickxia camelliae</name>
    <dbReference type="NCBI Taxonomy" id="1707093"/>
    <lineage>
        <taxon>Bacteria</taxon>
        <taxon>Bacillati</taxon>
        <taxon>Bacillota</taxon>
        <taxon>Bacilli</taxon>
        <taxon>Bacillales</taxon>
        <taxon>Bacillaceae</taxon>
        <taxon>Heyndrickxia</taxon>
    </lineage>
</organism>
<gene>
    <name evidence="1" type="ORF">CWO92_10980</name>
</gene>
<dbReference type="EMBL" id="PIQO01000007">
    <property type="protein sequence ID" value="PKR84890.1"/>
    <property type="molecule type" value="Genomic_DNA"/>
</dbReference>
<proteinExistence type="predicted"/>
<dbReference type="RefSeq" id="WP_101354256.1">
    <property type="nucleotide sequence ID" value="NZ_PIQO01000007.1"/>
</dbReference>
<sequence>MDMVLNICISDGSDIVVDGFDKIAFYNIIPNIEVTRSGYSWRKDYYEELLSNLAKYKFISIERHDSNHGLEYRKHSFAFKNSHFEGNKPLILQTCCITTIIDMYN</sequence>
<keyword evidence="2" id="KW-1185">Reference proteome</keyword>
<dbReference type="OrthoDB" id="2991433at2"/>
<dbReference type="Proteomes" id="UP000233440">
    <property type="component" value="Unassembled WGS sequence"/>
</dbReference>
<comment type="caution">
    <text evidence="1">The sequence shown here is derived from an EMBL/GenBank/DDBJ whole genome shotgun (WGS) entry which is preliminary data.</text>
</comment>
<reference evidence="1 2" key="1">
    <citation type="submission" date="2017-11" db="EMBL/GenBank/DDBJ databases">
        <title>Bacillus camelliae sp. nov., isolated from pu'er tea.</title>
        <authorList>
            <person name="Niu L."/>
        </authorList>
    </citation>
    <scope>NUCLEOTIDE SEQUENCE [LARGE SCALE GENOMIC DNA]</scope>
    <source>
        <strain evidence="1 2">7578-1</strain>
    </source>
</reference>
<protein>
    <submittedName>
        <fullName evidence="1">Uncharacterized protein</fullName>
    </submittedName>
</protein>
<evidence type="ECO:0000313" key="1">
    <source>
        <dbReference type="EMBL" id="PKR84890.1"/>
    </source>
</evidence>
<accession>A0A2N3LJT8</accession>
<dbReference type="AlphaFoldDB" id="A0A2N3LJT8"/>
<name>A0A2N3LJT8_9BACI</name>